<accession>A0ACB6QXX8</accession>
<proteinExistence type="predicted"/>
<protein>
    <submittedName>
        <fullName evidence="1">Uncharacterized protein</fullName>
    </submittedName>
</protein>
<name>A0ACB6QXX8_9PLEO</name>
<sequence length="215" mass="24736">MNIIVLKGGDAGAWWVVKERASFASVSELNIFVGLVMGYMKIVEVRKLLIKEYIGKERLLNKAHALNLVRQYNSIPVPEVLDYGGDDMGRTFVTMKLVTMKRIYGITLESIRKECQMPFITNYVLPQLRQLTSSVTGLEGFVLPPPRITKAVHRVAWQPIKDLARHNIIVSPKTREVTCIFNWEHAGYFPPELEVDAWRMKHSKYFQLFSGKKRI</sequence>
<organism evidence="1 2">
    <name type="scientific">Lindgomyces ingoldianus</name>
    <dbReference type="NCBI Taxonomy" id="673940"/>
    <lineage>
        <taxon>Eukaryota</taxon>
        <taxon>Fungi</taxon>
        <taxon>Dikarya</taxon>
        <taxon>Ascomycota</taxon>
        <taxon>Pezizomycotina</taxon>
        <taxon>Dothideomycetes</taxon>
        <taxon>Pleosporomycetidae</taxon>
        <taxon>Pleosporales</taxon>
        <taxon>Lindgomycetaceae</taxon>
        <taxon>Lindgomyces</taxon>
    </lineage>
</organism>
<dbReference type="EMBL" id="MU003506">
    <property type="protein sequence ID" value="KAF2471051.1"/>
    <property type="molecule type" value="Genomic_DNA"/>
</dbReference>
<dbReference type="Proteomes" id="UP000799755">
    <property type="component" value="Unassembled WGS sequence"/>
</dbReference>
<gene>
    <name evidence="1" type="ORF">BDR25DRAFT_354958</name>
</gene>
<reference evidence="1" key="1">
    <citation type="journal article" date="2020" name="Stud. Mycol.">
        <title>101 Dothideomycetes genomes: a test case for predicting lifestyles and emergence of pathogens.</title>
        <authorList>
            <person name="Haridas S."/>
            <person name="Albert R."/>
            <person name="Binder M."/>
            <person name="Bloem J."/>
            <person name="Labutti K."/>
            <person name="Salamov A."/>
            <person name="Andreopoulos B."/>
            <person name="Baker S."/>
            <person name="Barry K."/>
            <person name="Bills G."/>
            <person name="Bluhm B."/>
            <person name="Cannon C."/>
            <person name="Castanera R."/>
            <person name="Culley D."/>
            <person name="Daum C."/>
            <person name="Ezra D."/>
            <person name="Gonzalez J."/>
            <person name="Henrissat B."/>
            <person name="Kuo A."/>
            <person name="Liang C."/>
            <person name="Lipzen A."/>
            <person name="Lutzoni F."/>
            <person name="Magnuson J."/>
            <person name="Mondo S."/>
            <person name="Nolan M."/>
            <person name="Ohm R."/>
            <person name="Pangilinan J."/>
            <person name="Park H.-J."/>
            <person name="Ramirez L."/>
            <person name="Alfaro M."/>
            <person name="Sun H."/>
            <person name="Tritt A."/>
            <person name="Yoshinaga Y."/>
            <person name="Zwiers L.-H."/>
            <person name="Turgeon B."/>
            <person name="Goodwin S."/>
            <person name="Spatafora J."/>
            <person name="Crous P."/>
            <person name="Grigoriev I."/>
        </authorList>
    </citation>
    <scope>NUCLEOTIDE SEQUENCE</scope>
    <source>
        <strain evidence="1">ATCC 200398</strain>
    </source>
</reference>
<comment type="caution">
    <text evidence="1">The sequence shown here is derived from an EMBL/GenBank/DDBJ whole genome shotgun (WGS) entry which is preliminary data.</text>
</comment>
<evidence type="ECO:0000313" key="2">
    <source>
        <dbReference type="Proteomes" id="UP000799755"/>
    </source>
</evidence>
<keyword evidence="2" id="KW-1185">Reference proteome</keyword>
<evidence type="ECO:0000313" key="1">
    <source>
        <dbReference type="EMBL" id="KAF2471051.1"/>
    </source>
</evidence>